<dbReference type="SUPFAM" id="SSF51735">
    <property type="entry name" value="NAD(P)-binding Rossmann-fold domains"/>
    <property type="match status" value="1"/>
</dbReference>
<evidence type="ECO:0000256" key="8">
    <source>
        <dbReference type="NCBIfam" id="TIGR04316"/>
    </source>
</evidence>
<dbReference type="Gene3D" id="3.40.50.720">
    <property type="entry name" value="NAD(P)-binding Rossmann-like Domain"/>
    <property type="match status" value="1"/>
</dbReference>
<gene>
    <name evidence="10" type="primary">entA</name>
    <name evidence="10" type="ORF">NCTC10418_05383</name>
</gene>
<dbReference type="PROSITE" id="PS00061">
    <property type="entry name" value="ADH_SHORT"/>
    <property type="match status" value="1"/>
</dbReference>
<evidence type="ECO:0000259" key="9">
    <source>
        <dbReference type="SMART" id="SM00822"/>
    </source>
</evidence>
<dbReference type="PANTHER" id="PTHR24321">
    <property type="entry name" value="DEHYDROGENASES, SHORT CHAIN"/>
    <property type="match status" value="1"/>
</dbReference>
<name>A0A376L0A6_ECOLX</name>
<evidence type="ECO:0000256" key="2">
    <source>
        <dbReference type="ARBA" id="ARBA00006484"/>
    </source>
</evidence>
<sequence length="312" mass="33102">MDFSGKNVWVTGAGKGIGYATALAFVEAGAKVTGFDQAFAQEQYPFATEVMDVADAAQVAQVCQRLLAETERLDVLVNAAGILRMGATDQLSKEDWQQTFAVNVGGAFNLFQQTMNQFRRQRGGAIVTVASDAAHTPRIGMSAYGASKAALKSLALSVGLELAGSGVRCNVVSPGSTDTDMQRTLWVSDDAEEQRIRGFGEQFKLGIPLGKIARPQEIANTILFLASDLASHITLQDIVVDGGSNAGGISMIWKRHLTLDELNATSDNTMVAHLGIVYTRLGDDVLEAEMPVDTRTHQPFGLLHGGASAAAG</sequence>
<dbReference type="Pfam" id="PF13561">
    <property type="entry name" value="adh_short_C2"/>
    <property type="match status" value="1"/>
</dbReference>
<dbReference type="CDD" id="cd05331">
    <property type="entry name" value="DH-DHB-DH_SDR_c"/>
    <property type="match status" value="1"/>
</dbReference>
<dbReference type="EC" id="1.3.1.28" evidence="6 8"/>
<dbReference type="NCBIfam" id="TIGR00369">
    <property type="entry name" value="unchar_dom_1"/>
    <property type="match status" value="1"/>
</dbReference>
<dbReference type="AlphaFoldDB" id="A0A376L0A6"/>
<comment type="similarity">
    <text evidence="2">Belongs to the short-chain dehydrogenases/reductases (SDR) family.</text>
</comment>
<dbReference type="GO" id="GO:0016790">
    <property type="term" value="F:thiolester hydrolase activity"/>
    <property type="evidence" value="ECO:0007669"/>
    <property type="project" value="UniProtKB-ARBA"/>
</dbReference>
<accession>A0A376L0A6</accession>
<dbReference type="GO" id="GO:0008667">
    <property type="term" value="F:2,3-dihydro-2,3-dihydroxybenzoate dehydrogenase activity"/>
    <property type="evidence" value="ECO:0007669"/>
    <property type="project" value="UniProtKB-UniRule"/>
</dbReference>
<evidence type="ECO:0000313" key="11">
    <source>
        <dbReference type="Proteomes" id="UP000255460"/>
    </source>
</evidence>
<dbReference type="PRINTS" id="PR01397">
    <property type="entry name" value="DHBDHDRGNASE"/>
</dbReference>
<keyword evidence="3 10" id="KW-0560">Oxidoreductase</keyword>
<dbReference type="NCBIfam" id="TIGR04316">
    <property type="entry name" value="dhbA_paeA"/>
    <property type="match status" value="1"/>
</dbReference>
<evidence type="ECO:0000256" key="1">
    <source>
        <dbReference type="ARBA" id="ARBA00004924"/>
    </source>
</evidence>
<dbReference type="NCBIfam" id="NF006074">
    <property type="entry name" value="PRK08220.1"/>
    <property type="match status" value="1"/>
</dbReference>
<dbReference type="InterPro" id="IPR029069">
    <property type="entry name" value="HotDog_dom_sf"/>
</dbReference>
<dbReference type="InterPro" id="IPR057326">
    <property type="entry name" value="KR_dom"/>
</dbReference>
<evidence type="ECO:0000256" key="4">
    <source>
        <dbReference type="ARBA" id="ARBA00023027"/>
    </source>
</evidence>
<evidence type="ECO:0000256" key="5">
    <source>
        <dbReference type="ARBA" id="ARBA00052874"/>
    </source>
</evidence>
<feature type="domain" description="Ketoreductase" evidence="9">
    <location>
        <begin position="6"/>
        <end position="177"/>
    </location>
</feature>
<evidence type="ECO:0000256" key="7">
    <source>
        <dbReference type="ARBA" id="ARBA00067530"/>
    </source>
</evidence>
<dbReference type="InterPro" id="IPR036291">
    <property type="entry name" value="NAD(P)-bd_dom_sf"/>
</dbReference>
<reference evidence="10 11" key="1">
    <citation type="submission" date="2018-06" db="EMBL/GenBank/DDBJ databases">
        <authorList>
            <consortium name="Pathogen Informatics"/>
            <person name="Doyle S."/>
        </authorList>
    </citation>
    <scope>NUCLEOTIDE SEQUENCE [LARGE SCALE GENOMIC DNA]</scope>
    <source>
        <strain evidence="10 11">NCTC10418</strain>
    </source>
</reference>
<dbReference type="SMART" id="SM00822">
    <property type="entry name" value="PKS_KR"/>
    <property type="match status" value="1"/>
</dbReference>
<evidence type="ECO:0000256" key="3">
    <source>
        <dbReference type="ARBA" id="ARBA00023002"/>
    </source>
</evidence>
<dbReference type="Proteomes" id="UP000255460">
    <property type="component" value="Unassembled WGS sequence"/>
</dbReference>
<comment type="pathway">
    <text evidence="1">Siderophore biosynthesis.</text>
</comment>
<dbReference type="InterPro" id="IPR020904">
    <property type="entry name" value="Sc_DH/Rdtase_CS"/>
</dbReference>
<evidence type="ECO:0000313" key="10">
    <source>
        <dbReference type="EMBL" id="STE87700.1"/>
    </source>
</evidence>
<keyword evidence="4" id="KW-0520">NAD</keyword>
<dbReference type="Gene3D" id="3.10.129.10">
    <property type="entry name" value="Hotdog Thioesterase"/>
    <property type="match status" value="1"/>
</dbReference>
<proteinExistence type="inferred from homology"/>
<dbReference type="GO" id="GO:0019290">
    <property type="term" value="P:siderophore biosynthetic process"/>
    <property type="evidence" value="ECO:0007669"/>
    <property type="project" value="InterPro"/>
</dbReference>
<dbReference type="InterPro" id="IPR003736">
    <property type="entry name" value="PAAI_dom"/>
</dbReference>
<organism evidence="10 11">
    <name type="scientific">Escherichia coli</name>
    <dbReference type="NCBI Taxonomy" id="562"/>
    <lineage>
        <taxon>Bacteria</taxon>
        <taxon>Pseudomonadati</taxon>
        <taxon>Pseudomonadota</taxon>
        <taxon>Gammaproteobacteria</taxon>
        <taxon>Enterobacterales</taxon>
        <taxon>Enterobacteriaceae</taxon>
        <taxon>Escherichia</taxon>
    </lineage>
</organism>
<dbReference type="SUPFAM" id="SSF54637">
    <property type="entry name" value="Thioesterase/thiol ester dehydrase-isomerase"/>
    <property type="match status" value="1"/>
</dbReference>
<dbReference type="PRINTS" id="PR00080">
    <property type="entry name" value="SDRFAMILY"/>
</dbReference>
<dbReference type="PANTHER" id="PTHR24321:SF13">
    <property type="entry name" value="2,3-DIHYDRO-2,3-DIHYDROXYBENZOATE DEHYDROGENASE"/>
    <property type="match status" value="1"/>
</dbReference>
<evidence type="ECO:0000256" key="6">
    <source>
        <dbReference type="ARBA" id="ARBA00066334"/>
    </source>
</evidence>
<dbReference type="FunFam" id="3.40.50.720:FF:000160">
    <property type="entry name" value="2,3-dihydro-2,3-dihydroxybenzoate dehydrogenase"/>
    <property type="match status" value="1"/>
</dbReference>
<dbReference type="InterPro" id="IPR003560">
    <property type="entry name" value="DHB_DH"/>
</dbReference>
<comment type="catalytic activity">
    <reaction evidence="5">
        <text>(2S,3S)-2,3-dihydroxy-2,3-dihydrobenzoate + NAD(+) = 2,3-dihydroxybenzoate + NADH + H(+)</text>
        <dbReference type="Rhea" id="RHEA:23824"/>
        <dbReference type="ChEBI" id="CHEBI:15378"/>
        <dbReference type="ChEBI" id="CHEBI:36654"/>
        <dbReference type="ChEBI" id="CHEBI:57540"/>
        <dbReference type="ChEBI" id="CHEBI:57945"/>
        <dbReference type="ChEBI" id="CHEBI:58764"/>
        <dbReference type="EC" id="1.3.1.28"/>
    </reaction>
</comment>
<protein>
    <recommendedName>
        <fullName evidence="7 8">2,3-dihydro-2,3-dihydroxybenzoate dehydrogenase</fullName>
        <ecNumber evidence="6 8">1.3.1.28</ecNumber>
    </recommendedName>
</protein>
<dbReference type="EMBL" id="UFZQ01000001">
    <property type="protein sequence ID" value="STE87700.1"/>
    <property type="molecule type" value="Genomic_DNA"/>
</dbReference>
<dbReference type="CDD" id="cd03443">
    <property type="entry name" value="PaaI_thioesterase"/>
    <property type="match status" value="1"/>
</dbReference>
<dbReference type="InterPro" id="IPR002347">
    <property type="entry name" value="SDR_fam"/>
</dbReference>